<dbReference type="EMBL" id="CAJOBE010062811">
    <property type="protein sequence ID" value="CAF4391464.1"/>
    <property type="molecule type" value="Genomic_DNA"/>
</dbReference>
<dbReference type="Gene3D" id="2.40.30.230">
    <property type="match status" value="1"/>
</dbReference>
<feature type="domain" description="UPF1" evidence="1">
    <location>
        <begin position="1"/>
        <end position="53"/>
    </location>
</feature>
<evidence type="ECO:0000313" key="3">
    <source>
        <dbReference type="Proteomes" id="UP000663874"/>
    </source>
</evidence>
<name>A0A820NNL5_9BILA</name>
<dbReference type="Proteomes" id="UP000663874">
    <property type="component" value="Unassembled WGS sequence"/>
</dbReference>
<comment type="caution">
    <text evidence="2">The sequence shown here is derived from an EMBL/GenBank/DDBJ whole genome shotgun (WGS) entry which is preliminary data.</text>
</comment>
<organism evidence="2 3">
    <name type="scientific">Rotaria sordida</name>
    <dbReference type="NCBI Taxonomy" id="392033"/>
    <lineage>
        <taxon>Eukaryota</taxon>
        <taxon>Metazoa</taxon>
        <taxon>Spiralia</taxon>
        <taxon>Gnathifera</taxon>
        <taxon>Rotifera</taxon>
        <taxon>Eurotatoria</taxon>
        <taxon>Bdelloidea</taxon>
        <taxon>Philodinida</taxon>
        <taxon>Philodinidae</taxon>
        <taxon>Rotaria</taxon>
    </lineage>
</organism>
<sequence length="55" mass="6092">MRLMPGDELRLRYVGDSSKLTWSGVGHVVKVPNNYGEEIGIELKISQGAPIEYST</sequence>
<dbReference type="InterPro" id="IPR040812">
    <property type="entry name" value="UPF1_1B_dom"/>
</dbReference>
<dbReference type="Pfam" id="PF18141">
    <property type="entry name" value="UPF1_1B_dom"/>
    <property type="match status" value="1"/>
</dbReference>
<reference evidence="2" key="1">
    <citation type="submission" date="2021-02" db="EMBL/GenBank/DDBJ databases">
        <authorList>
            <person name="Nowell W R."/>
        </authorList>
    </citation>
    <scope>NUCLEOTIDE SEQUENCE</scope>
</reference>
<protein>
    <recommendedName>
        <fullName evidence="1">UPF1 domain-containing protein</fullName>
    </recommendedName>
</protein>
<accession>A0A820NNL5</accession>
<proteinExistence type="predicted"/>
<dbReference type="CDD" id="cd21407">
    <property type="entry name" value="1B_UPF1-like"/>
    <property type="match status" value="1"/>
</dbReference>
<feature type="non-terminal residue" evidence="2">
    <location>
        <position position="55"/>
    </location>
</feature>
<evidence type="ECO:0000313" key="2">
    <source>
        <dbReference type="EMBL" id="CAF4391464.1"/>
    </source>
</evidence>
<evidence type="ECO:0000259" key="1">
    <source>
        <dbReference type="Pfam" id="PF18141"/>
    </source>
</evidence>
<gene>
    <name evidence="2" type="ORF">FNK824_LOCUS43638</name>
</gene>
<dbReference type="AlphaFoldDB" id="A0A820NNL5"/>
<feature type="non-terminal residue" evidence="2">
    <location>
        <position position="1"/>
    </location>
</feature>